<dbReference type="InterPro" id="IPR036249">
    <property type="entry name" value="Thioredoxin-like_sf"/>
</dbReference>
<dbReference type="EMBL" id="FNHS01000001">
    <property type="protein sequence ID" value="SDM27928.1"/>
    <property type="molecule type" value="Genomic_DNA"/>
</dbReference>
<evidence type="ECO:0000313" key="5">
    <source>
        <dbReference type="Proteomes" id="UP000198704"/>
    </source>
</evidence>
<dbReference type="PROSITE" id="PS51352">
    <property type="entry name" value="THIOREDOXIN_2"/>
    <property type="match status" value="1"/>
</dbReference>
<dbReference type="InterPro" id="IPR006311">
    <property type="entry name" value="TAT_signal"/>
</dbReference>
<dbReference type="OrthoDB" id="9811036at2"/>
<dbReference type="Proteomes" id="UP000198704">
    <property type="component" value="Unassembled WGS sequence"/>
</dbReference>
<name>A0A1G9RXB7_9HYPH</name>
<feature type="domain" description="Thioredoxin" evidence="3">
    <location>
        <begin position="10"/>
        <end position="170"/>
    </location>
</feature>
<evidence type="ECO:0000256" key="1">
    <source>
        <dbReference type="ARBA" id="ARBA00003565"/>
    </source>
</evidence>
<dbReference type="InterPro" id="IPR012336">
    <property type="entry name" value="Thioredoxin-like_fold"/>
</dbReference>
<dbReference type="PROSITE" id="PS51318">
    <property type="entry name" value="TAT"/>
    <property type="match status" value="1"/>
</dbReference>
<evidence type="ECO:0000313" key="4">
    <source>
        <dbReference type="EMBL" id="SDM27928.1"/>
    </source>
</evidence>
<dbReference type="CDD" id="cd02951">
    <property type="entry name" value="SoxW"/>
    <property type="match status" value="1"/>
</dbReference>
<dbReference type="AlphaFoldDB" id="A0A1G9RXB7"/>
<organism evidence="4 5">
    <name type="scientific">Methylobacterium phyllostachyos</name>
    <dbReference type="NCBI Taxonomy" id="582672"/>
    <lineage>
        <taxon>Bacteria</taxon>
        <taxon>Pseudomonadati</taxon>
        <taxon>Pseudomonadota</taxon>
        <taxon>Alphaproteobacteria</taxon>
        <taxon>Hyphomicrobiales</taxon>
        <taxon>Methylobacteriaceae</taxon>
        <taxon>Methylobacterium</taxon>
    </lineage>
</organism>
<dbReference type="Pfam" id="PF13098">
    <property type="entry name" value="Thioredoxin_2"/>
    <property type="match status" value="1"/>
</dbReference>
<protein>
    <submittedName>
        <fullName evidence="4">Thioredoxin-related protein</fullName>
    </submittedName>
</protein>
<dbReference type="Gene3D" id="3.40.30.10">
    <property type="entry name" value="Glutaredoxin"/>
    <property type="match status" value="1"/>
</dbReference>
<comment type="function">
    <text evidence="1">May be required for disulfide bond formation in some proteins.</text>
</comment>
<evidence type="ECO:0000256" key="2">
    <source>
        <dbReference type="SAM" id="SignalP"/>
    </source>
</evidence>
<reference evidence="5" key="1">
    <citation type="submission" date="2016-10" db="EMBL/GenBank/DDBJ databases">
        <authorList>
            <person name="Varghese N."/>
            <person name="Submissions S."/>
        </authorList>
    </citation>
    <scope>NUCLEOTIDE SEQUENCE [LARGE SCALE GENOMIC DNA]</scope>
    <source>
        <strain evidence="5">BL47</strain>
    </source>
</reference>
<dbReference type="RefSeq" id="WP_059407841.1">
    <property type="nucleotide sequence ID" value="NZ_FNHS01000001.1"/>
</dbReference>
<feature type="signal peptide" evidence="2">
    <location>
        <begin position="1"/>
        <end position="22"/>
    </location>
</feature>
<evidence type="ECO:0000259" key="3">
    <source>
        <dbReference type="PROSITE" id="PS51352"/>
    </source>
</evidence>
<feature type="chain" id="PRO_5011741846" evidence="2">
    <location>
        <begin position="23"/>
        <end position="191"/>
    </location>
</feature>
<keyword evidence="5" id="KW-1185">Reference proteome</keyword>
<keyword evidence="2" id="KW-0732">Signal</keyword>
<dbReference type="SUPFAM" id="SSF52833">
    <property type="entry name" value="Thioredoxin-like"/>
    <property type="match status" value="1"/>
</dbReference>
<dbReference type="InterPro" id="IPR013766">
    <property type="entry name" value="Thioredoxin_domain"/>
</dbReference>
<gene>
    <name evidence="4" type="ORF">SAMN05216360_101419</name>
</gene>
<accession>A0A1G9RXB7</accession>
<sequence length="191" mass="21825">MSTRRRFLAGALALGLPSRAMAQAIQGDDGLYREPWFLESFLDLPDDLKSAREHGKRLAILWELKGCPFCKQIHLVNFADPATSAFIRERFEILQLNFIGSREVTDFDGQILPEKAFAEKYGIRSTPTIQFFPVEETALAGKTPQQREVLRVRGYVPPEEFRRTFAFVAERADERTTLQDYLRSPEAAQRG</sequence>
<dbReference type="InterPro" id="IPR041737">
    <property type="entry name" value="SoxW"/>
</dbReference>
<proteinExistence type="predicted"/>
<dbReference type="STRING" id="582672.SAMN05216360_101419"/>